<keyword evidence="1" id="KW-0812">Transmembrane</keyword>
<dbReference type="EMBL" id="BRPK01000005">
    <property type="protein sequence ID" value="GLB38261.1"/>
    <property type="molecule type" value="Genomic_DNA"/>
</dbReference>
<reference evidence="2" key="1">
    <citation type="submission" date="2022-07" db="EMBL/GenBank/DDBJ databases">
        <title>The genome of Lyophyllum shimeji provides insight into the initial evolution of ectomycorrhizal fungal genome.</title>
        <authorList>
            <person name="Kobayashi Y."/>
            <person name="Shibata T."/>
            <person name="Hirakawa H."/>
            <person name="Shigenobu S."/>
            <person name="Nishiyama T."/>
            <person name="Yamada A."/>
            <person name="Hasebe M."/>
            <person name="Kawaguchi M."/>
        </authorList>
    </citation>
    <scope>NUCLEOTIDE SEQUENCE</scope>
    <source>
        <strain evidence="2">AT787</strain>
    </source>
</reference>
<keyword evidence="1" id="KW-0472">Membrane</keyword>
<comment type="caution">
    <text evidence="2">The sequence shown here is derived from an EMBL/GenBank/DDBJ whole genome shotgun (WGS) entry which is preliminary data.</text>
</comment>
<feature type="transmembrane region" description="Helical" evidence="1">
    <location>
        <begin position="149"/>
        <end position="170"/>
    </location>
</feature>
<keyword evidence="1" id="KW-1133">Transmembrane helix</keyword>
<protein>
    <submittedName>
        <fullName evidence="2">Uncharacterized protein</fullName>
    </submittedName>
</protein>
<dbReference type="Proteomes" id="UP001063166">
    <property type="component" value="Unassembled WGS sequence"/>
</dbReference>
<dbReference type="OrthoDB" id="3349377at2759"/>
<accession>A0A9P3UPG1</accession>
<gene>
    <name evidence="2" type="ORF">LshimejAT787_0501260</name>
</gene>
<keyword evidence="3" id="KW-1185">Reference proteome</keyword>
<evidence type="ECO:0000256" key="1">
    <source>
        <dbReference type="SAM" id="Phobius"/>
    </source>
</evidence>
<name>A0A9P3UPG1_LYOSH</name>
<proteinExistence type="predicted"/>
<dbReference type="AlphaFoldDB" id="A0A9P3UPG1"/>
<sequence length="178" mass="20200">MYVGTTEGCRKTSQHECRIEPAVSAVKLLNPQPPRLGFSVQIHIIGGKLHRPPPHADITICSTESLSVQYIVCPVLKKPPLRCQRTATPFIPDGFVTRMWRAQHLSSMSTFGHEVDLFWVSTACVRGFSAGAYIDCRPRKKKRWTLAKILFLWCRYFSIVLNVSDAIVLLRRNPSHKL</sequence>
<evidence type="ECO:0000313" key="3">
    <source>
        <dbReference type="Proteomes" id="UP001063166"/>
    </source>
</evidence>
<evidence type="ECO:0000313" key="2">
    <source>
        <dbReference type="EMBL" id="GLB38261.1"/>
    </source>
</evidence>
<organism evidence="2 3">
    <name type="scientific">Lyophyllum shimeji</name>
    <name type="common">Hon-shimeji</name>
    <name type="synonym">Tricholoma shimeji</name>
    <dbReference type="NCBI Taxonomy" id="47721"/>
    <lineage>
        <taxon>Eukaryota</taxon>
        <taxon>Fungi</taxon>
        <taxon>Dikarya</taxon>
        <taxon>Basidiomycota</taxon>
        <taxon>Agaricomycotina</taxon>
        <taxon>Agaricomycetes</taxon>
        <taxon>Agaricomycetidae</taxon>
        <taxon>Agaricales</taxon>
        <taxon>Tricholomatineae</taxon>
        <taxon>Lyophyllaceae</taxon>
        <taxon>Lyophyllum</taxon>
    </lineage>
</organism>